<sequence>MITLENTKKIEKNFSVYIHISPSGKRYIGITSIKPTDRWGSKGQRYKRNPYFQNAILKYGWENFQHLIVANKLGKDEAKKMEIALISKYKANDRKYGYNRTLGGDLKDEILSDNERKKRRIAAQKKWDNANPNRIKALRKKYDCTDYRRTYHNTLNKTPKRREHRTEYMRKYREENRFEYNQRRRRTAARKRIQNPPKDFRKPVVVNDKSGSLIFVGASIKETAEKLNLSDGFVQCCLKGKRNSKLYDFTYAKVGENGNDN</sequence>
<evidence type="ECO:0000313" key="3">
    <source>
        <dbReference type="Proteomes" id="UP000237749"/>
    </source>
</evidence>
<protein>
    <submittedName>
        <fullName evidence="2">Group I intron endonuclease</fullName>
    </submittedName>
</protein>
<dbReference type="InterPro" id="IPR000305">
    <property type="entry name" value="GIY-YIG_endonuc"/>
</dbReference>
<keyword evidence="2" id="KW-0378">Hydrolase</keyword>
<proteinExistence type="predicted"/>
<keyword evidence="3" id="KW-1185">Reference proteome</keyword>
<dbReference type="InterPro" id="IPR035901">
    <property type="entry name" value="GIY-YIG_endonuc_sf"/>
</dbReference>
<dbReference type="SUPFAM" id="SSF82771">
    <property type="entry name" value="GIY-YIG endonuclease"/>
    <property type="match status" value="1"/>
</dbReference>
<evidence type="ECO:0000313" key="2">
    <source>
        <dbReference type="EMBL" id="PPK77555.1"/>
    </source>
</evidence>
<dbReference type="OrthoDB" id="9789954at2"/>
<dbReference type="Gene3D" id="3.40.1440.10">
    <property type="entry name" value="GIY-YIG endonuclease"/>
    <property type="match status" value="1"/>
</dbReference>
<dbReference type="EMBL" id="PTJA01000016">
    <property type="protein sequence ID" value="PPK77555.1"/>
    <property type="molecule type" value="Genomic_DNA"/>
</dbReference>
<dbReference type="RefSeq" id="WP_104439319.1">
    <property type="nucleotide sequence ID" value="NZ_PTJA01000016.1"/>
</dbReference>
<accession>A0A2S6HJA3</accession>
<keyword evidence="2" id="KW-0255">Endonuclease</keyword>
<organism evidence="2 3">
    <name type="scientific">Lacrimispora xylanisolvens</name>
    <dbReference type="NCBI Taxonomy" id="384636"/>
    <lineage>
        <taxon>Bacteria</taxon>
        <taxon>Bacillati</taxon>
        <taxon>Bacillota</taxon>
        <taxon>Clostridia</taxon>
        <taxon>Lachnospirales</taxon>
        <taxon>Lachnospiraceae</taxon>
        <taxon>Lacrimispora</taxon>
    </lineage>
</organism>
<feature type="domain" description="GIY-YIG" evidence="1">
    <location>
        <begin position="12"/>
        <end position="104"/>
    </location>
</feature>
<dbReference type="SMART" id="SM00465">
    <property type="entry name" value="GIYc"/>
    <property type="match status" value="1"/>
</dbReference>
<name>A0A2S6HJA3_9FIRM</name>
<dbReference type="AlphaFoldDB" id="A0A2S6HJA3"/>
<dbReference type="GO" id="GO:0004519">
    <property type="term" value="F:endonuclease activity"/>
    <property type="evidence" value="ECO:0007669"/>
    <property type="project" value="UniProtKB-KW"/>
</dbReference>
<dbReference type="InterPro" id="IPR036388">
    <property type="entry name" value="WH-like_DNA-bd_sf"/>
</dbReference>
<dbReference type="Proteomes" id="UP000237749">
    <property type="component" value="Unassembled WGS sequence"/>
</dbReference>
<dbReference type="Gene3D" id="1.10.10.10">
    <property type="entry name" value="Winged helix-like DNA-binding domain superfamily/Winged helix DNA-binding domain"/>
    <property type="match status" value="1"/>
</dbReference>
<keyword evidence="2" id="KW-0540">Nuclease</keyword>
<comment type="caution">
    <text evidence="2">The sequence shown here is derived from an EMBL/GenBank/DDBJ whole genome shotgun (WGS) entry which is preliminary data.</text>
</comment>
<reference evidence="2 3" key="1">
    <citation type="submission" date="2018-02" db="EMBL/GenBank/DDBJ databases">
        <title>Genomic Encyclopedia of Archaeal and Bacterial Type Strains, Phase II (KMG-II): from individual species to whole genera.</title>
        <authorList>
            <person name="Goeker M."/>
        </authorList>
    </citation>
    <scope>NUCLEOTIDE SEQUENCE [LARGE SCALE GENOMIC DNA]</scope>
    <source>
        <strain evidence="2 3">DSM 3808</strain>
    </source>
</reference>
<gene>
    <name evidence="2" type="ORF">BXY41_11694</name>
</gene>
<evidence type="ECO:0000259" key="1">
    <source>
        <dbReference type="SMART" id="SM00465"/>
    </source>
</evidence>